<protein>
    <submittedName>
        <fullName evidence="2">Ferrodoxin-like motif protein</fullName>
    </submittedName>
</protein>
<dbReference type="EMBL" id="KX832224">
    <property type="protein sequence ID" value="ARR28826.1"/>
    <property type="molecule type" value="Genomic_DNA"/>
</dbReference>
<reference evidence="2" key="1">
    <citation type="journal article" date="2017" name="Vet. Pathol.">
        <title>Ranid Herpesvirus 3 and Proliferative Dermatitis in Free-Ranging Wild Common Frogs (Rana Temporaria).</title>
        <authorList>
            <person name="Origgi F.C."/>
            <person name="Schmidt B.R."/>
            <person name="Lohmann P."/>
            <person name="Otten P."/>
            <person name="Akdesir E."/>
            <person name="Gaschen V."/>
            <person name="Aguilar-Bultet L."/>
            <person name="Wahli T."/>
            <person name="Sattler U."/>
            <person name="Stoffel M.H."/>
        </authorList>
    </citation>
    <scope>NUCLEOTIDE SEQUENCE [LARGE SCALE GENOMIC DNA]</scope>
    <source>
        <strain evidence="2">FO1_2015</strain>
    </source>
</reference>
<evidence type="ECO:0000313" key="3">
    <source>
        <dbReference type="Proteomes" id="UP000203507"/>
    </source>
</evidence>
<keyword evidence="1" id="KW-1133">Transmembrane helix</keyword>
<evidence type="ECO:0000313" key="2">
    <source>
        <dbReference type="EMBL" id="ARR28826.1"/>
    </source>
</evidence>
<dbReference type="KEGG" id="vg:32878160"/>
<dbReference type="RefSeq" id="YP_009362335.1">
    <property type="nucleotide sequence ID" value="NC_034618.1"/>
</dbReference>
<keyword evidence="3" id="KW-1185">Reference proteome</keyword>
<accession>A0A1X9T555</accession>
<name>A0A1X9T555_9VIRU</name>
<feature type="transmembrane region" description="Helical" evidence="1">
    <location>
        <begin position="63"/>
        <end position="79"/>
    </location>
</feature>
<feature type="transmembrane region" description="Helical" evidence="1">
    <location>
        <begin position="35"/>
        <end position="57"/>
    </location>
</feature>
<sequence>MYAFILIKPLILKTCWVKKIIRFHVVWQRPKRRYIFIRLIISSTFSKSLLFFCNHSIPYSRSLFLGLLWFVSFVYIFYASSDRRTSSSVCFSF</sequence>
<keyword evidence="1" id="KW-0472">Membrane</keyword>
<organism evidence="2">
    <name type="scientific">Ranid herpesvirus 3</name>
    <dbReference type="NCBI Taxonomy" id="1987509"/>
    <lineage>
        <taxon>Viruses</taxon>
        <taxon>Duplodnaviria</taxon>
        <taxon>Heunggongvirae</taxon>
        <taxon>Peploviricota</taxon>
        <taxon>Herviviricetes</taxon>
        <taxon>Herpesvirales</taxon>
        <taxon>Alloherpesviridae</taxon>
        <taxon>Batravirus</taxon>
        <taxon>Batravirus ranidallo3</taxon>
    </lineage>
</organism>
<evidence type="ECO:0000256" key="1">
    <source>
        <dbReference type="SAM" id="Phobius"/>
    </source>
</evidence>
<keyword evidence="1" id="KW-0812">Transmembrane</keyword>
<proteinExistence type="predicted"/>
<dbReference type="GeneID" id="32878160"/>
<dbReference type="Proteomes" id="UP000203507">
    <property type="component" value="Segment"/>
</dbReference>